<evidence type="ECO:0000313" key="2">
    <source>
        <dbReference type="EMBL" id="TFK31393.1"/>
    </source>
</evidence>
<feature type="region of interest" description="Disordered" evidence="1">
    <location>
        <begin position="101"/>
        <end position="122"/>
    </location>
</feature>
<dbReference type="AlphaFoldDB" id="A0A5C3LGU4"/>
<feature type="compositionally biased region" description="Gly residues" evidence="1">
    <location>
        <begin position="101"/>
        <end position="114"/>
    </location>
</feature>
<evidence type="ECO:0000256" key="1">
    <source>
        <dbReference type="SAM" id="MobiDB-lite"/>
    </source>
</evidence>
<accession>A0A5C3LGU4</accession>
<protein>
    <submittedName>
        <fullName evidence="2">Uncharacterized protein</fullName>
    </submittedName>
</protein>
<proteinExistence type="predicted"/>
<organism evidence="2 3">
    <name type="scientific">Crucibulum laeve</name>
    <dbReference type="NCBI Taxonomy" id="68775"/>
    <lineage>
        <taxon>Eukaryota</taxon>
        <taxon>Fungi</taxon>
        <taxon>Dikarya</taxon>
        <taxon>Basidiomycota</taxon>
        <taxon>Agaricomycotina</taxon>
        <taxon>Agaricomycetes</taxon>
        <taxon>Agaricomycetidae</taxon>
        <taxon>Agaricales</taxon>
        <taxon>Agaricineae</taxon>
        <taxon>Nidulariaceae</taxon>
        <taxon>Crucibulum</taxon>
    </lineage>
</organism>
<name>A0A5C3LGU4_9AGAR</name>
<reference evidence="2 3" key="1">
    <citation type="journal article" date="2019" name="Nat. Ecol. Evol.">
        <title>Megaphylogeny resolves global patterns of mushroom evolution.</title>
        <authorList>
            <person name="Varga T."/>
            <person name="Krizsan K."/>
            <person name="Foldi C."/>
            <person name="Dima B."/>
            <person name="Sanchez-Garcia M."/>
            <person name="Sanchez-Ramirez S."/>
            <person name="Szollosi G.J."/>
            <person name="Szarkandi J.G."/>
            <person name="Papp V."/>
            <person name="Albert L."/>
            <person name="Andreopoulos W."/>
            <person name="Angelini C."/>
            <person name="Antonin V."/>
            <person name="Barry K.W."/>
            <person name="Bougher N.L."/>
            <person name="Buchanan P."/>
            <person name="Buyck B."/>
            <person name="Bense V."/>
            <person name="Catcheside P."/>
            <person name="Chovatia M."/>
            <person name="Cooper J."/>
            <person name="Damon W."/>
            <person name="Desjardin D."/>
            <person name="Finy P."/>
            <person name="Geml J."/>
            <person name="Haridas S."/>
            <person name="Hughes K."/>
            <person name="Justo A."/>
            <person name="Karasinski D."/>
            <person name="Kautmanova I."/>
            <person name="Kiss B."/>
            <person name="Kocsube S."/>
            <person name="Kotiranta H."/>
            <person name="LaButti K.M."/>
            <person name="Lechner B.E."/>
            <person name="Liimatainen K."/>
            <person name="Lipzen A."/>
            <person name="Lukacs Z."/>
            <person name="Mihaltcheva S."/>
            <person name="Morgado L.N."/>
            <person name="Niskanen T."/>
            <person name="Noordeloos M.E."/>
            <person name="Ohm R.A."/>
            <person name="Ortiz-Santana B."/>
            <person name="Ovrebo C."/>
            <person name="Racz N."/>
            <person name="Riley R."/>
            <person name="Savchenko A."/>
            <person name="Shiryaev A."/>
            <person name="Soop K."/>
            <person name="Spirin V."/>
            <person name="Szebenyi C."/>
            <person name="Tomsovsky M."/>
            <person name="Tulloss R.E."/>
            <person name="Uehling J."/>
            <person name="Grigoriev I.V."/>
            <person name="Vagvolgyi C."/>
            <person name="Papp T."/>
            <person name="Martin F.M."/>
            <person name="Miettinen O."/>
            <person name="Hibbett D.S."/>
            <person name="Nagy L.G."/>
        </authorList>
    </citation>
    <scope>NUCLEOTIDE SEQUENCE [LARGE SCALE GENOMIC DNA]</scope>
    <source>
        <strain evidence="2 3">CBS 166.37</strain>
    </source>
</reference>
<sequence>MHPISQAACSQKHERDELYVKESCVDGFKCEQSLSHLNLQGKLVLDVALLRDERYLSCRLVMMLLNTAKGLGTGLVVSRESRKTVIRSYLPSTVRMHQAKGGGISSVEGRGSGGVKETTDGLAGTKKPLPYNNVWLWSKRISGLHKSVSKQDKVQCGTLKTDLRTDQILISHLVMVR</sequence>
<dbReference type="EMBL" id="ML213762">
    <property type="protein sequence ID" value="TFK31393.1"/>
    <property type="molecule type" value="Genomic_DNA"/>
</dbReference>
<evidence type="ECO:0000313" key="3">
    <source>
        <dbReference type="Proteomes" id="UP000308652"/>
    </source>
</evidence>
<keyword evidence="3" id="KW-1185">Reference proteome</keyword>
<dbReference type="Proteomes" id="UP000308652">
    <property type="component" value="Unassembled WGS sequence"/>
</dbReference>
<gene>
    <name evidence="2" type="ORF">BDQ12DRAFT_671900</name>
</gene>